<protein>
    <submittedName>
        <fullName evidence="2">Uncharacterized protein</fullName>
    </submittedName>
</protein>
<accession>A0A0A9FEB6</accession>
<dbReference type="AlphaFoldDB" id="A0A0A9FEB6"/>
<reference evidence="2" key="1">
    <citation type="submission" date="2014-09" db="EMBL/GenBank/DDBJ databases">
        <authorList>
            <person name="Magalhaes I.L.F."/>
            <person name="Oliveira U."/>
            <person name="Santos F.R."/>
            <person name="Vidigal T.H.D.A."/>
            <person name="Brescovit A.D."/>
            <person name="Santos A.J."/>
        </authorList>
    </citation>
    <scope>NUCLEOTIDE SEQUENCE</scope>
    <source>
        <tissue evidence="2">Shoot tissue taken approximately 20 cm above the soil surface</tissue>
    </source>
</reference>
<feature type="compositionally biased region" description="Polar residues" evidence="1">
    <location>
        <begin position="1"/>
        <end position="20"/>
    </location>
</feature>
<organism evidence="2">
    <name type="scientific">Arundo donax</name>
    <name type="common">Giant reed</name>
    <name type="synonym">Donax arundinaceus</name>
    <dbReference type="NCBI Taxonomy" id="35708"/>
    <lineage>
        <taxon>Eukaryota</taxon>
        <taxon>Viridiplantae</taxon>
        <taxon>Streptophyta</taxon>
        <taxon>Embryophyta</taxon>
        <taxon>Tracheophyta</taxon>
        <taxon>Spermatophyta</taxon>
        <taxon>Magnoliopsida</taxon>
        <taxon>Liliopsida</taxon>
        <taxon>Poales</taxon>
        <taxon>Poaceae</taxon>
        <taxon>PACMAD clade</taxon>
        <taxon>Arundinoideae</taxon>
        <taxon>Arundineae</taxon>
        <taxon>Arundo</taxon>
    </lineage>
</organism>
<proteinExistence type="predicted"/>
<sequence length="31" mass="3570">MYQSKQEMNNSRVPSLSSLIPNLYPPNYPNS</sequence>
<evidence type="ECO:0000313" key="2">
    <source>
        <dbReference type="EMBL" id="JAE09559.1"/>
    </source>
</evidence>
<name>A0A0A9FEB6_ARUDO</name>
<evidence type="ECO:0000256" key="1">
    <source>
        <dbReference type="SAM" id="MobiDB-lite"/>
    </source>
</evidence>
<dbReference type="EMBL" id="GBRH01188337">
    <property type="protein sequence ID" value="JAE09559.1"/>
    <property type="molecule type" value="Transcribed_RNA"/>
</dbReference>
<reference evidence="2" key="2">
    <citation type="journal article" date="2015" name="Data Brief">
        <title>Shoot transcriptome of the giant reed, Arundo donax.</title>
        <authorList>
            <person name="Barrero R.A."/>
            <person name="Guerrero F.D."/>
            <person name="Moolhuijzen P."/>
            <person name="Goolsby J.A."/>
            <person name="Tidwell J."/>
            <person name="Bellgard S.E."/>
            <person name="Bellgard M.I."/>
        </authorList>
    </citation>
    <scope>NUCLEOTIDE SEQUENCE</scope>
    <source>
        <tissue evidence="2">Shoot tissue taken approximately 20 cm above the soil surface</tissue>
    </source>
</reference>
<feature type="region of interest" description="Disordered" evidence="1">
    <location>
        <begin position="1"/>
        <end position="31"/>
    </location>
</feature>